<evidence type="ECO:0000259" key="5">
    <source>
        <dbReference type="PROSITE" id="PS50106"/>
    </source>
</evidence>
<dbReference type="AlphaFoldDB" id="A0A8S1HGK1"/>
<protein>
    <recommendedName>
        <fullName evidence="5">PDZ domain-containing protein</fullName>
    </recommendedName>
</protein>
<keyword evidence="2 4" id="KW-0472">Membrane</keyword>
<keyword evidence="4" id="KW-1133">Transmembrane helix</keyword>
<dbReference type="GO" id="GO:0019901">
    <property type="term" value="F:protein kinase binding"/>
    <property type="evidence" value="ECO:0007669"/>
    <property type="project" value="TreeGrafter"/>
</dbReference>
<comment type="subcellular location">
    <subcellularLocation>
        <location evidence="1">Membrane</location>
    </subcellularLocation>
</comment>
<dbReference type="PROSITE" id="PS50106">
    <property type="entry name" value="PDZ"/>
    <property type="match status" value="1"/>
</dbReference>
<dbReference type="SUPFAM" id="SSF50156">
    <property type="entry name" value="PDZ domain-like"/>
    <property type="match status" value="1"/>
</dbReference>
<dbReference type="GO" id="GO:0030054">
    <property type="term" value="C:cell junction"/>
    <property type="evidence" value="ECO:0007669"/>
    <property type="project" value="TreeGrafter"/>
</dbReference>
<dbReference type="OrthoDB" id="123971at2759"/>
<comment type="caution">
    <text evidence="6">The sequence shown here is derived from an EMBL/GenBank/DDBJ whole genome shotgun (WGS) entry which is preliminary data.</text>
</comment>
<keyword evidence="4" id="KW-0812">Transmembrane</keyword>
<evidence type="ECO:0000313" key="7">
    <source>
        <dbReference type="Proteomes" id="UP000835052"/>
    </source>
</evidence>
<dbReference type="GO" id="GO:0045197">
    <property type="term" value="P:establishment or maintenance of epithelial cell apical/basal polarity"/>
    <property type="evidence" value="ECO:0007669"/>
    <property type="project" value="TreeGrafter"/>
</dbReference>
<dbReference type="GO" id="GO:0098609">
    <property type="term" value="P:cell-cell adhesion"/>
    <property type="evidence" value="ECO:0007669"/>
    <property type="project" value="TreeGrafter"/>
</dbReference>
<evidence type="ECO:0000256" key="2">
    <source>
        <dbReference type="ARBA" id="ARBA00023136"/>
    </source>
</evidence>
<feature type="transmembrane region" description="Helical" evidence="4">
    <location>
        <begin position="305"/>
        <end position="326"/>
    </location>
</feature>
<dbReference type="PANTHER" id="PTHR23119:SF51">
    <property type="entry name" value="DISKS LARGE 1 TUMOR SUPPRESSOR PROTEIN"/>
    <property type="match status" value="1"/>
</dbReference>
<dbReference type="InterPro" id="IPR050614">
    <property type="entry name" value="Synaptic_Scaffolding_LAP-MAGUK"/>
</dbReference>
<dbReference type="Pfam" id="PF00595">
    <property type="entry name" value="PDZ"/>
    <property type="match status" value="1"/>
</dbReference>
<evidence type="ECO:0000313" key="6">
    <source>
        <dbReference type="EMBL" id="CAD6193471.1"/>
    </source>
</evidence>
<organism evidence="6 7">
    <name type="scientific">Caenorhabditis auriculariae</name>
    <dbReference type="NCBI Taxonomy" id="2777116"/>
    <lineage>
        <taxon>Eukaryota</taxon>
        <taxon>Metazoa</taxon>
        <taxon>Ecdysozoa</taxon>
        <taxon>Nematoda</taxon>
        <taxon>Chromadorea</taxon>
        <taxon>Rhabditida</taxon>
        <taxon>Rhabditina</taxon>
        <taxon>Rhabditomorpha</taxon>
        <taxon>Rhabditoidea</taxon>
        <taxon>Rhabditidae</taxon>
        <taxon>Peloderinae</taxon>
        <taxon>Caenorhabditis</taxon>
    </lineage>
</organism>
<dbReference type="PANTHER" id="PTHR23119">
    <property type="entry name" value="DISCS LARGE"/>
    <property type="match status" value="1"/>
</dbReference>
<gene>
    <name evidence="6" type="ORF">CAUJ_LOCUS9390</name>
</gene>
<accession>A0A8S1HGK1</accession>
<dbReference type="GO" id="GO:0016323">
    <property type="term" value="C:basolateral plasma membrane"/>
    <property type="evidence" value="ECO:0007669"/>
    <property type="project" value="TreeGrafter"/>
</dbReference>
<dbReference type="Proteomes" id="UP000835052">
    <property type="component" value="Unassembled WGS sequence"/>
</dbReference>
<reference evidence="6" key="1">
    <citation type="submission" date="2020-10" db="EMBL/GenBank/DDBJ databases">
        <authorList>
            <person name="Kikuchi T."/>
        </authorList>
    </citation>
    <scope>NUCLEOTIDE SEQUENCE</scope>
    <source>
        <strain evidence="6">NKZ352</strain>
    </source>
</reference>
<proteinExistence type="predicted"/>
<evidence type="ECO:0000256" key="4">
    <source>
        <dbReference type="SAM" id="Phobius"/>
    </source>
</evidence>
<feature type="region of interest" description="Disordered" evidence="3">
    <location>
        <begin position="222"/>
        <end position="247"/>
    </location>
</feature>
<keyword evidence="7" id="KW-1185">Reference proteome</keyword>
<dbReference type="GO" id="GO:0043113">
    <property type="term" value="P:receptor clustering"/>
    <property type="evidence" value="ECO:0007669"/>
    <property type="project" value="TreeGrafter"/>
</dbReference>
<dbReference type="Gene3D" id="2.30.42.10">
    <property type="match status" value="1"/>
</dbReference>
<dbReference type="EMBL" id="CAJGYM010000035">
    <property type="protein sequence ID" value="CAD6193471.1"/>
    <property type="molecule type" value="Genomic_DNA"/>
</dbReference>
<feature type="compositionally biased region" description="Basic and acidic residues" evidence="3">
    <location>
        <begin position="229"/>
        <end position="239"/>
    </location>
</feature>
<dbReference type="InterPro" id="IPR036034">
    <property type="entry name" value="PDZ_sf"/>
</dbReference>
<evidence type="ECO:0000256" key="3">
    <source>
        <dbReference type="SAM" id="MobiDB-lite"/>
    </source>
</evidence>
<name>A0A8S1HGK1_9PELO</name>
<evidence type="ECO:0000256" key="1">
    <source>
        <dbReference type="ARBA" id="ARBA00004370"/>
    </source>
</evidence>
<dbReference type="InterPro" id="IPR001478">
    <property type="entry name" value="PDZ"/>
</dbReference>
<feature type="domain" description="PDZ" evidence="5">
    <location>
        <begin position="96"/>
        <end position="168"/>
    </location>
</feature>
<sequence length="330" mass="35781">MMVSPIQAEDTIFTRTAGLEPRALHRAAGDIHAVTPAEPLKYSRPYEADEERDISFGEDAALLADVPPAGTTGRTVVGGTNRSKKDKSSCKDVLSLVEIQKTTEGFGFNIIGGVDNPHFPEDAGIFVSLVNPQSPAFGVVRAGDKILSINGIDLTHKTHDEAVELFRSMNLGRFAKMLIDREAYKVHSVKSKKSKTSQDSAASSNSFTPGIATQKKLNIIGSSLSEGGSDSKNKADHHGVGTVVERVREKKVRTANGSVLDEDEDGRSFTSYAPSMHSIIDDVPRTPRRPFSLLDPRNNTVFTEVLYVGIGLAAISLGGFLVYRFIRSRH</sequence>
<dbReference type="GO" id="GO:0097120">
    <property type="term" value="P:receptor localization to synapse"/>
    <property type="evidence" value="ECO:0007669"/>
    <property type="project" value="TreeGrafter"/>
</dbReference>
<dbReference type="SMART" id="SM00228">
    <property type="entry name" value="PDZ"/>
    <property type="match status" value="1"/>
</dbReference>